<name>A0ABT7GMV1_9ACTN</name>
<reference evidence="1 2" key="1">
    <citation type="submission" date="2023-05" db="EMBL/GenBank/DDBJ databases">
        <title>Sequencing and Assembly of Streptomyces sp. NP73.</title>
        <authorList>
            <person name="Konwar A.N."/>
            <person name="Saikia K."/>
            <person name="Thakur D."/>
        </authorList>
    </citation>
    <scope>NUCLEOTIDE SEQUENCE [LARGE SCALE GENOMIC DNA]</scope>
    <source>
        <strain evidence="1 2">NP73</strain>
    </source>
</reference>
<organism evidence="1 2">
    <name type="scientific">Streptomyces katrae</name>
    <dbReference type="NCBI Taxonomy" id="68223"/>
    <lineage>
        <taxon>Bacteria</taxon>
        <taxon>Bacillati</taxon>
        <taxon>Actinomycetota</taxon>
        <taxon>Actinomycetes</taxon>
        <taxon>Kitasatosporales</taxon>
        <taxon>Streptomycetaceae</taxon>
        <taxon>Streptomyces</taxon>
    </lineage>
</organism>
<dbReference type="EMBL" id="JASITI010000002">
    <property type="protein sequence ID" value="MDK9494684.1"/>
    <property type="molecule type" value="Genomic_DNA"/>
</dbReference>
<proteinExistence type="predicted"/>
<dbReference type="RefSeq" id="WP_285340457.1">
    <property type="nucleotide sequence ID" value="NZ_JASITI010000002.1"/>
</dbReference>
<comment type="caution">
    <text evidence="1">The sequence shown here is derived from an EMBL/GenBank/DDBJ whole genome shotgun (WGS) entry which is preliminary data.</text>
</comment>
<protein>
    <submittedName>
        <fullName evidence="1">Swt1 family HEPN domain-containing protein</fullName>
    </submittedName>
</protein>
<evidence type="ECO:0000313" key="2">
    <source>
        <dbReference type="Proteomes" id="UP001223390"/>
    </source>
</evidence>
<dbReference type="Proteomes" id="UP001223390">
    <property type="component" value="Unassembled WGS sequence"/>
</dbReference>
<accession>A0ABT7GMV1</accession>
<sequence>MRARSTWQRFSLGTKEAIERALYTSGMPEETLALYSRWWQLETYLRSLIYVELRSVHGVDWTNHIGQGATTRREKDESRSYMATADWEDPLSYLDVGKLFPLLEANWDLVGSSLMDKDTLLARTPELLAIRHRLGHLRRPHRDDLGRLEQTLRDLEKGAFAAYSSYNRELRAPNQLNDPVVAAWVREEHSTAKRLLLHAERQYNVAFQLSYTVRPFASAPEEHTPISGSRGLLWKATFHLRGQEVRPSSLWRESYLDGNVRQLLVHMLLDPGTVSFTFPAVEDANRVADAIGEAFDAVLLNVRPRHSVSERELSESRMRSIQLDPRIQRDSGWSIVDDTTVPISIFGA</sequence>
<gene>
    <name evidence="1" type="ORF">QEZ40_002363</name>
</gene>
<evidence type="ECO:0000313" key="1">
    <source>
        <dbReference type="EMBL" id="MDK9494684.1"/>
    </source>
</evidence>
<keyword evidence="2" id="KW-1185">Reference proteome</keyword>